<evidence type="ECO:0000259" key="12">
    <source>
        <dbReference type="Pfam" id="PF01113"/>
    </source>
</evidence>
<reference evidence="14" key="1">
    <citation type="submission" date="2021-01" db="EMBL/GenBank/DDBJ databases">
        <authorList>
            <person name="Corre E."/>
            <person name="Pelletier E."/>
            <person name="Niang G."/>
            <person name="Scheremetjew M."/>
            <person name="Finn R."/>
            <person name="Kale V."/>
            <person name="Holt S."/>
            <person name="Cochrane G."/>
            <person name="Meng A."/>
            <person name="Brown T."/>
            <person name="Cohen L."/>
        </authorList>
    </citation>
    <scope>NUCLEOTIDE SEQUENCE</scope>
    <source>
        <strain evidence="14">CCMP3124</strain>
    </source>
</reference>
<dbReference type="InterPro" id="IPR036291">
    <property type="entry name" value="NAD(P)-bd_dom_sf"/>
</dbReference>
<comment type="pathway">
    <text evidence="8">Amino-acid biosynthesis; L-lysine biosynthesis via DAP pathway; (S)-tetrahydrodipicolinate from L-aspartate: step 4/4.</text>
</comment>
<dbReference type="GO" id="GO:0009089">
    <property type="term" value="P:lysine biosynthetic process via diaminopimelate"/>
    <property type="evidence" value="ECO:0007669"/>
    <property type="project" value="InterPro"/>
</dbReference>
<keyword evidence="6" id="KW-0520">NAD</keyword>
<keyword evidence="3" id="KW-0521">NADP</keyword>
<dbReference type="EMBL" id="HBGI01004265">
    <property type="protein sequence ID" value="CAD9240999.1"/>
    <property type="molecule type" value="Transcribed_RNA"/>
</dbReference>
<dbReference type="InterPro" id="IPR000846">
    <property type="entry name" value="DapB_N"/>
</dbReference>
<dbReference type="SUPFAM" id="SSF51735">
    <property type="entry name" value="NAD(P)-binding Rossmann-fold domains"/>
    <property type="match status" value="1"/>
</dbReference>
<organism evidence="14">
    <name type="scientific">Erythrolobus australicus</name>
    <dbReference type="NCBI Taxonomy" id="1077150"/>
    <lineage>
        <taxon>Eukaryota</taxon>
        <taxon>Rhodophyta</taxon>
        <taxon>Bangiophyceae</taxon>
        <taxon>Porphyridiales</taxon>
        <taxon>Porphyridiaceae</taxon>
        <taxon>Erythrolobus</taxon>
    </lineage>
</organism>
<evidence type="ECO:0000256" key="10">
    <source>
        <dbReference type="ARBA" id="ARBA00049080"/>
    </source>
</evidence>
<dbReference type="GO" id="GO:0008839">
    <property type="term" value="F:4-hydroxy-tetrahydrodipicolinate reductase"/>
    <property type="evidence" value="ECO:0007669"/>
    <property type="project" value="UniProtKB-EC"/>
</dbReference>
<dbReference type="Gene3D" id="3.30.360.10">
    <property type="entry name" value="Dihydrodipicolinate Reductase, domain 2"/>
    <property type="match status" value="1"/>
</dbReference>
<proteinExistence type="inferred from homology"/>
<comment type="similarity">
    <text evidence="1">Belongs to the DapB family.</text>
</comment>
<dbReference type="Gene3D" id="3.40.50.720">
    <property type="entry name" value="NAD(P)-binding Rossmann-like Domain"/>
    <property type="match status" value="1"/>
</dbReference>
<keyword evidence="7" id="KW-0457">Lysine biosynthesis</keyword>
<protein>
    <recommendedName>
        <fullName evidence="9">4-hydroxy-tetrahydrodipicolinate reductase</fullName>
        <ecNumber evidence="9">1.17.1.8</ecNumber>
    </recommendedName>
</protein>
<keyword evidence="2" id="KW-0028">Amino-acid biosynthesis</keyword>
<evidence type="ECO:0000256" key="2">
    <source>
        <dbReference type="ARBA" id="ARBA00022605"/>
    </source>
</evidence>
<name>A0A7S1TMD3_9RHOD</name>
<feature type="domain" description="Dihydrodipicolinate reductase C-terminal" evidence="13">
    <location>
        <begin position="155"/>
        <end position="296"/>
    </location>
</feature>
<dbReference type="PANTHER" id="PTHR20836">
    <property type="entry name" value="DIHYDRODIPICOLINATE REDUCTASE"/>
    <property type="match status" value="1"/>
</dbReference>
<evidence type="ECO:0000256" key="9">
    <source>
        <dbReference type="ARBA" id="ARBA00038983"/>
    </source>
</evidence>
<keyword evidence="5" id="KW-0560">Oxidoreductase</keyword>
<dbReference type="Pfam" id="PF05173">
    <property type="entry name" value="DapB_C"/>
    <property type="match status" value="1"/>
</dbReference>
<evidence type="ECO:0000259" key="13">
    <source>
        <dbReference type="Pfam" id="PF05173"/>
    </source>
</evidence>
<dbReference type="PANTHER" id="PTHR20836:SF0">
    <property type="entry name" value="4-HYDROXY-TETRAHYDRODIPICOLINATE REDUCTASE 1, CHLOROPLASTIC-RELATED"/>
    <property type="match status" value="1"/>
</dbReference>
<dbReference type="EC" id="1.17.1.8" evidence="9"/>
<accession>A0A7S1TMD3</accession>
<evidence type="ECO:0000256" key="7">
    <source>
        <dbReference type="ARBA" id="ARBA00023154"/>
    </source>
</evidence>
<gene>
    <name evidence="14" type="ORF">EAUS1353_LOCUS2739</name>
</gene>
<feature type="domain" description="Dihydrodipicolinate reductase N-terminal" evidence="12">
    <location>
        <begin position="28"/>
        <end position="150"/>
    </location>
</feature>
<dbReference type="GO" id="GO:0009570">
    <property type="term" value="C:chloroplast stroma"/>
    <property type="evidence" value="ECO:0007669"/>
    <property type="project" value="TreeGrafter"/>
</dbReference>
<evidence type="ECO:0000256" key="6">
    <source>
        <dbReference type="ARBA" id="ARBA00023027"/>
    </source>
</evidence>
<evidence type="ECO:0000256" key="5">
    <source>
        <dbReference type="ARBA" id="ARBA00023002"/>
    </source>
</evidence>
<dbReference type="InterPro" id="IPR022663">
    <property type="entry name" value="DapB_C"/>
</dbReference>
<comment type="catalytic activity">
    <reaction evidence="10">
        <text>(S)-2,3,4,5-tetrahydrodipicolinate + NADP(+) + H2O = (2S,4S)-4-hydroxy-2,3,4,5-tetrahydrodipicolinate + NADPH + H(+)</text>
        <dbReference type="Rhea" id="RHEA:35331"/>
        <dbReference type="ChEBI" id="CHEBI:15377"/>
        <dbReference type="ChEBI" id="CHEBI:15378"/>
        <dbReference type="ChEBI" id="CHEBI:16845"/>
        <dbReference type="ChEBI" id="CHEBI:57783"/>
        <dbReference type="ChEBI" id="CHEBI:58349"/>
        <dbReference type="ChEBI" id="CHEBI:67139"/>
        <dbReference type="EC" id="1.17.1.8"/>
    </reaction>
</comment>
<sequence length="302" mass="31734">MSAAGVSIEMTRSAGDSERFARDSSFAIMVNGLPGAMASEVARVVVERGLTLAPKALTGPSVPASSAKFGEAAVELVAPDSAEDALMDMLAKYPSLICIDYTHPSSANPNAALYARLGVSYIMGTTGGDEAKMRADLTDSAAFALIAPNMGKQIVAFQAAMRIMAEQFPGAFRGYSLKVTESHQSTKADTSGTAKAVVASLNAMGAGPLEVSEIEKLRTASESIGRLGVPEEAVNSGHAFHTYRLESADGTVAFEFKHNVVGRRVYAEGTVDAALFLAERRAASDSQRVFNMIDVLRAGAMR</sequence>
<keyword evidence="4" id="KW-0220">Diaminopimelate biosynthesis</keyword>
<evidence type="ECO:0000256" key="11">
    <source>
        <dbReference type="ARBA" id="ARBA00049396"/>
    </source>
</evidence>
<comment type="catalytic activity">
    <reaction evidence="11">
        <text>(S)-2,3,4,5-tetrahydrodipicolinate + NAD(+) + H2O = (2S,4S)-4-hydroxy-2,3,4,5-tetrahydrodipicolinate + NADH + H(+)</text>
        <dbReference type="Rhea" id="RHEA:35323"/>
        <dbReference type="ChEBI" id="CHEBI:15377"/>
        <dbReference type="ChEBI" id="CHEBI:15378"/>
        <dbReference type="ChEBI" id="CHEBI:16845"/>
        <dbReference type="ChEBI" id="CHEBI:57540"/>
        <dbReference type="ChEBI" id="CHEBI:57945"/>
        <dbReference type="ChEBI" id="CHEBI:67139"/>
        <dbReference type="EC" id="1.17.1.8"/>
    </reaction>
</comment>
<evidence type="ECO:0000256" key="1">
    <source>
        <dbReference type="ARBA" id="ARBA00006642"/>
    </source>
</evidence>
<dbReference type="InterPro" id="IPR023940">
    <property type="entry name" value="DHDPR_bac"/>
</dbReference>
<evidence type="ECO:0000313" key="14">
    <source>
        <dbReference type="EMBL" id="CAD9240999.1"/>
    </source>
</evidence>
<dbReference type="GO" id="GO:0019877">
    <property type="term" value="P:diaminopimelate biosynthetic process"/>
    <property type="evidence" value="ECO:0007669"/>
    <property type="project" value="UniProtKB-KW"/>
</dbReference>
<dbReference type="AlphaFoldDB" id="A0A7S1TMD3"/>
<dbReference type="GO" id="GO:0070402">
    <property type="term" value="F:NADPH binding"/>
    <property type="evidence" value="ECO:0007669"/>
    <property type="project" value="InterPro"/>
</dbReference>
<evidence type="ECO:0000256" key="4">
    <source>
        <dbReference type="ARBA" id="ARBA00022915"/>
    </source>
</evidence>
<evidence type="ECO:0000256" key="8">
    <source>
        <dbReference type="ARBA" id="ARBA00037922"/>
    </source>
</evidence>
<dbReference type="NCBIfam" id="TIGR02130">
    <property type="entry name" value="dapB_plant"/>
    <property type="match status" value="1"/>
</dbReference>
<dbReference type="Pfam" id="PF01113">
    <property type="entry name" value="DapB_N"/>
    <property type="match status" value="1"/>
</dbReference>
<dbReference type="InterPro" id="IPR011859">
    <property type="entry name" value="Dihydrodipicolinate_Rdtase_pln"/>
</dbReference>
<evidence type="ECO:0000256" key="3">
    <source>
        <dbReference type="ARBA" id="ARBA00022857"/>
    </source>
</evidence>